<dbReference type="InterPro" id="IPR017850">
    <property type="entry name" value="Alkaline_phosphatase_core_sf"/>
</dbReference>
<keyword evidence="4" id="KW-0106">Calcium</keyword>
<protein>
    <submittedName>
        <fullName evidence="6">Sulfatase-like hydrolase/transferase</fullName>
    </submittedName>
</protein>
<keyword evidence="3" id="KW-0378">Hydrolase</keyword>
<dbReference type="PANTHER" id="PTHR42693:SF53">
    <property type="entry name" value="ENDO-4-O-SULFATASE"/>
    <property type="match status" value="1"/>
</dbReference>
<dbReference type="RefSeq" id="WP_249973219.1">
    <property type="nucleotide sequence ID" value="NZ_JAMFLZ010000004.1"/>
</dbReference>
<feature type="domain" description="Sulfatase N-terminal" evidence="5">
    <location>
        <begin position="27"/>
        <end position="373"/>
    </location>
</feature>
<proteinExistence type="inferred from homology"/>
<dbReference type="SUPFAM" id="SSF53649">
    <property type="entry name" value="Alkaline phosphatase-like"/>
    <property type="match status" value="1"/>
</dbReference>
<dbReference type="EMBL" id="JAMFLZ010000004">
    <property type="protein sequence ID" value="MCL6295626.1"/>
    <property type="molecule type" value="Genomic_DNA"/>
</dbReference>
<dbReference type="Proteomes" id="UP001165381">
    <property type="component" value="Unassembled WGS sequence"/>
</dbReference>
<reference evidence="6" key="1">
    <citation type="submission" date="2022-05" db="EMBL/GenBank/DDBJ databases">
        <authorList>
            <person name="Park J.-S."/>
        </authorList>
    </citation>
    <scope>NUCLEOTIDE SEQUENCE</scope>
    <source>
        <strain evidence="6">2012CJ34-3</strain>
    </source>
</reference>
<dbReference type="PROSITE" id="PS51257">
    <property type="entry name" value="PROKAR_LIPOPROTEIN"/>
    <property type="match status" value="1"/>
</dbReference>
<organism evidence="6 7">
    <name type="scientific">Jejuia spongiicola</name>
    <dbReference type="NCBI Taxonomy" id="2942207"/>
    <lineage>
        <taxon>Bacteria</taxon>
        <taxon>Pseudomonadati</taxon>
        <taxon>Bacteroidota</taxon>
        <taxon>Flavobacteriia</taxon>
        <taxon>Flavobacteriales</taxon>
        <taxon>Flavobacteriaceae</taxon>
        <taxon>Jejuia</taxon>
    </lineage>
</organism>
<accession>A0ABT0QF64</accession>
<dbReference type="PANTHER" id="PTHR42693">
    <property type="entry name" value="ARYLSULFATASE FAMILY MEMBER"/>
    <property type="match status" value="1"/>
</dbReference>
<evidence type="ECO:0000259" key="5">
    <source>
        <dbReference type="Pfam" id="PF00884"/>
    </source>
</evidence>
<dbReference type="PROSITE" id="PS00523">
    <property type="entry name" value="SULFATASE_1"/>
    <property type="match status" value="1"/>
</dbReference>
<keyword evidence="7" id="KW-1185">Reference proteome</keyword>
<evidence type="ECO:0000256" key="4">
    <source>
        <dbReference type="ARBA" id="ARBA00022837"/>
    </source>
</evidence>
<gene>
    <name evidence="6" type="ORF">M3P09_11515</name>
</gene>
<dbReference type="InterPro" id="IPR024607">
    <property type="entry name" value="Sulfatase_CS"/>
</dbReference>
<keyword evidence="2" id="KW-0479">Metal-binding</keyword>
<sequence length="474" mass="53787">MTNLIRITFTLFLITVLTSCNKTSKKPNIILIMTDDQGWYDVGFNGNTIIKTPWLDSLASNGVIFDRFYSASAVCSPTRASLITGRNPLRMNIPYANSGHMKSEEITIPEILKDQGYTTGHFGKWHLGTLTKDELDANRGGKEKFLSDYTLPSEHGYDNFFCTESKVPTFDPMLYPTSFINGESKHYGWRAIKNTDSASVYGTSYWKNSGQKETANLKGDDSRIIMDRVIPFIEKADQKKQPFFTTIWFHTPHLPVVSDSIHRSYYDGMDLTKQIYYGTLTALDEQIGRLWKTLENSGIDDETIIFFCSDNGPENKTPGSAGIFRNRKRSLYEGGVRVPAFVIWKNNLIGGKRIDFPAVTSDYLPTILDILNIEYSDNRPIDGTSLFNAIKGIDKERTKPIGFICNPKISWVTNQYKLIGDKKDGNFELYDLINDKSEKKDISKNNPQLVNKLKTDLKMWQKSVENSNTGADYN</sequence>
<dbReference type="InterPro" id="IPR050738">
    <property type="entry name" value="Sulfatase"/>
</dbReference>
<dbReference type="Gene3D" id="3.30.1120.10">
    <property type="match status" value="1"/>
</dbReference>
<dbReference type="InterPro" id="IPR000917">
    <property type="entry name" value="Sulfatase_N"/>
</dbReference>
<dbReference type="Gene3D" id="3.40.720.10">
    <property type="entry name" value="Alkaline Phosphatase, subunit A"/>
    <property type="match status" value="1"/>
</dbReference>
<name>A0ABT0QF64_9FLAO</name>
<dbReference type="Pfam" id="PF00884">
    <property type="entry name" value="Sulfatase"/>
    <property type="match status" value="1"/>
</dbReference>
<evidence type="ECO:0000313" key="6">
    <source>
        <dbReference type="EMBL" id="MCL6295626.1"/>
    </source>
</evidence>
<evidence type="ECO:0000256" key="1">
    <source>
        <dbReference type="ARBA" id="ARBA00008779"/>
    </source>
</evidence>
<comment type="similarity">
    <text evidence="1">Belongs to the sulfatase family.</text>
</comment>
<evidence type="ECO:0000256" key="2">
    <source>
        <dbReference type="ARBA" id="ARBA00022723"/>
    </source>
</evidence>
<evidence type="ECO:0000313" key="7">
    <source>
        <dbReference type="Proteomes" id="UP001165381"/>
    </source>
</evidence>
<comment type="caution">
    <text evidence="6">The sequence shown here is derived from an EMBL/GenBank/DDBJ whole genome shotgun (WGS) entry which is preliminary data.</text>
</comment>
<evidence type="ECO:0000256" key="3">
    <source>
        <dbReference type="ARBA" id="ARBA00022801"/>
    </source>
</evidence>